<dbReference type="PANTHER" id="PTHR43280:SF32">
    <property type="entry name" value="TRANSCRIPTIONAL REGULATORY PROTEIN"/>
    <property type="match status" value="1"/>
</dbReference>
<evidence type="ECO:0000256" key="2">
    <source>
        <dbReference type="ARBA" id="ARBA00023125"/>
    </source>
</evidence>
<dbReference type="Proteomes" id="UP000651475">
    <property type="component" value="Unassembled WGS sequence"/>
</dbReference>
<feature type="domain" description="HTH araC/xylS-type" evidence="4">
    <location>
        <begin position="163"/>
        <end position="261"/>
    </location>
</feature>
<comment type="caution">
    <text evidence="5">The sequence shown here is derived from an EMBL/GenBank/DDBJ whole genome shotgun (WGS) entry which is preliminary data.</text>
</comment>
<accession>A0ABR7DVX8</accession>
<evidence type="ECO:0000313" key="6">
    <source>
        <dbReference type="Proteomes" id="UP000651475"/>
    </source>
</evidence>
<evidence type="ECO:0000259" key="4">
    <source>
        <dbReference type="PROSITE" id="PS01124"/>
    </source>
</evidence>
<reference evidence="5 6" key="1">
    <citation type="submission" date="2020-08" db="EMBL/GenBank/DDBJ databases">
        <title>Genome public.</title>
        <authorList>
            <person name="Liu C."/>
            <person name="Sun Q."/>
        </authorList>
    </citation>
    <scope>NUCLEOTIDE SEQUENCE [LARGE SCALE GENOMIC DNA]</scope>
    <source>
        <strain evidence="5 6">NSJ-79</strain>
    </source>
</reference>
<keyword evidence="3" id="KW-0804">Transcription</keyword>
<dbReference type="Gene3D" id="1.10.10.60">
    <property type="entry name" value="Homeodomain-like"/>
    <property type="match status" value="1"/>
</dbReference>
<dbReference type="SMART" id="SM00342">
    <property type="entry name" value="HTH_ARAC"/>
    <property type="match status" value="1"/>
</dbReference>
<dbReference type="Pfam" id="PF12833">
    <property type="entry name" value="HTH_18"/>
    <property type="match status" value="1"/>
</dbReference>
<evidence type="ECO:0000313" key="5">
    <source>
        <dbReference type="EMBL" id="MBC5634868.1"/>
    </source>
</evidence>
<organism evidence="5 6">
    <name type="scientific">Parabacteroides hominis</name>
    <dbReference type="NCBI Taxonomy" id="2763057"/>
    <lineage>
        <taxon>Bacteria</taxon>
        <taxon>Pseudomonadati</taxon>
        <taxon>Bacteroidota</taxon>
        <taxon>Bacteroidia</taxon>
        <taxon>Bacteroidales</taxon>
        <taxon>Tannerellaceae</taxon>
        <taxon>Parabacteroides</taxon>
    </lineage>
</organism>
<gene>
    <name evidence="5" type="ORF">H8S65_19170</name>
</gene>
<dbReference type="InterPro" id="IPR018060">
    <property type="entry name" value="HTH_AraC"/>
</dbReference>
<dbReference type="InterPro" id="IPR009057">
    <property type="entry name" value="Homeodomain-like_sf"/>
</dbReference>
<keyword evidence="6" id="KW-1185">Reference proteome</keyword>
<dbReference type="EMBL" id="JACOOJ010000053">
    <property type="protein sequence ID" value="MBC5634868.1"/>
    <property type="molecule type" value="Genomic_DNA"/>
</dbReference>
<keyword evidence="2" id="KW-0238">DNA-binding</keyword>
<dbReference type="SUPFAM" id="SSF46689">
    <property type="entry name" value="Homeodomain-like"/>
    <property type="match status" value="1"/>
</dbReference>
<dbReference type="PROSITE" id="PS01124">
    <property type="entry name" value="HTH_ARAC_FAMILY_2"/>
    <property type="match status" value="1"/>
</dbReference>
<keyword evidence="1" id="KW-0805">Transcription regulation</keyword>
<name>A0ABR7DVX8_9BACT</name>
<protein>
    <submittedName>
        <fullName evidence="5">AraC family transcriptional regulator</fullName>
    </submittedName>
</protein>
<proteinExistence type="predicted"/>
<evidence type="ECO:0000256" key="1">
    <source>
        <dbReference type="ARBA" id="ARBA00023015"/>
    </source>
</evidence>
<evidence type="ECO:0000256" key="3">
    <source>
        <dbReference type="ARBA" id="ARBA00023163"/>
    </source>
</evidence>
<sequence length="264" mass="31291">MRIKKEDATVLTHPLGGICLCGTAVLNIFSFKMKVARNNIIVILPNQLVSVTEASSDFSMRYFKISELMFQETLSVLWRMTPDFFFYMRNHAVYHVTDEEAESFQRYCNFLITRANRPVPTEDFRRENILQVLRIFYWELYVSYKENPEAQKTKYSHKEKLVYDFFCLVLEHYQKNSEVTFYADKLNVSPKYLTMVVYSLTGRSAKSWIVEYMILEIKALLRNCSLDIKEVVSRTKFPNQSLLSRFFRKYAGMSPTEYRNSIYI</sequence>
<dbReference type="PANTHER" id="PTHR43280">
    <property type="entry name" value="ARAC-FAMILY TRANSCRIPTIONAL REGULATOR"/>
    <property type="match status" value="1"/>
</dbReference>